<evidence type="ECO:0000256" key="7">
    <source>
        <dbReference type="ARBA" id="ARBA00023034"/>
    </source>
</evidence>
<name>A0A315VGL9_GAMAF</name>
<keyword evidence="4 11" id="KW-0812">Transmembrane</keyword>
<dbReference type="InterPro" id="IPR005331">
    <property type="entry name" value="Sulfotransferase"/>
</dbReference>
<evidence type="ECO:0000256" key="11">
    <source>
        <dbReference type="RuleBase" id="RU364020"/>
    </source>
</evidence>
<dbReference type="GO" id="GO:0000139">
    <property type="term" value="C:Golgi membrane"/>
    <property type="evidence" value="ECO:0007669"/>
    <property type="project" value="UniProtKB-SubCell"/>
</dbReference>
<keyword evidence="8 11" id="KW-0472">Membrane</keyword>
<evidence type="ECO:0000313" key="13">
    <source>
        <dbReference type="Proteomes" id="UP000250572"/>
    </source>
</evidence>
<evidence type="ECO:0000256" key="4">
    <source>
        <dbReference type="ARBA" id="ARBA00022692"/>
    </source>
</evidence>
<keyword evidence="13" id="KW-1185">Reference proteome</keyword>
<accession>A0A315VGL9</accession>
<evidence type="ECO:0000256" key="10">
    <source>
        <dbReference type="ARBA" id="ARBA00023277"/>
    </source>
</evidence>
<gene>
    <name evidence="12" type="ORF">CCH79_00016944</name>
</gene>
<keyword evidence="6 11" id="KW-1133">Transmembrane helix</keyword>
<keyword evidence="10 11" id="KW-0119">Carbohydrate metabolism</keyword>
<keyword evidence="7 11" id="KW-0333">Golgi apparatus</keyword>
<keyword evidence="5 11" id="KW-0735">Signal-anchor</keyword>
<keyword evidence="9 11" id="KW-0325">Glycoprotein</keyword>
<dbReference type="InterPro" id="IPR018011">
    <property type="entry name" value="Carb_sulfotrans_8-10"/>
</dbReference>
<organism evidence="12 13">
    <name type="scientific">Gambusia affinis</name>
    <name type="common">Western mosquitofish</name>
    <name type="synonym">Heterandria affinis</name>
    <dbReference type="NCBI Taxonomy" id="33528"/>
    <lineage>
        <taxon>Eukaryota</taxon>
        <taxon>Metazoa</taxon>
        <taxon>Chordata</taxon>
        <taxon>Craniata</taxon>
        <taxon>Vertebrata</taxon>
        <taxon>Euteleostomi</taxon>
        <taxon>Actinopterygii</taxon>
        <taxon>Neopterygii</taxon>
        <taxon>Teleostei</taxon>
        <taxon>Neoteleostei</taxon>
        <taxon>Acanthomorphata</taxon>
        <taxon>Ovalentaria</taxon>
        <taxon>Atherinomorphae</taxon>
        <taxon>Cyprinodontiformes</taxon>
        <taxon>Poeciliidae</taxon>
        <taxon>Poeciliinae</taxon>
        <taxon>Gambusia</taxon>
    </lineage>
</organism>
<dbReference type="InterPro" id="IPR036834">
    <property type="entry name" value="Bcl-2-like_sf"/>
</dbReference>
<dbReference type="SUPFAM" id="SSF56854">
    <property type="entry name" value="Bcl-2 inhibitors of programmed cell death"/>
    <property type="match status" value="1"/>
</dbReference>
<evidence type="ECO:0000256" key="9">
    <source>
        <dbReference type="ARBA" id="ARBA00023180"/>
    </source>
</evidence>
<dbReference type="Proteomes" id="UP000250572">
    <property type="component" value="Unassembled WGS sequence"/>
</dbReference>
<dbReference type="GO" id="GO:0030166">
    <property type="term" value="P:proteoglycan biosynthetic process"/>
    <property type="evidence" value="ECO:0007669"/>
    <property type="project" value="TreeGrafter"/>
</dbReference>
<dbReference type="STRING" id="33528.ENSGAFP00000019701"/>
<evidence type="ECO:0000313" key="12">
    <source>
        <dbReference type="EMBL" id="PWA22403.1"/>
    </source>
</evidence>
<dbReference type="EMBL" id="NHOQ01001748">
    <property type="protein sequence ID" value="PWA22403.1"/>
    <property type="molecule type" value="Genomic_DNA"/>
</dbReference>
<dbReference type="PANTHER" id="PTHR12137">
    <property type="entry name" value="CARBOHYDRATE SULFOTRANSFERASE"/>
    <property type="match status" value="1"/>
</dbReference>
<reference evidence="12 13" key="1">
    <citation type="journal article" date="2018" name="G3 (Bethesda)">
        <title>A High-Quality Reference Genome for the Invasive Mosquitofish Gambusia affinis Using a Chicago Library.</title>
        <authorList>
            <person name="Hoffberg S.L."/>
            <person name="Troendle N.J."/>
            <person name="Glenn T.C."/>
            <person name="Mahmud O."/>
            <person name="Louha S."/>
            <person name="Chalopin D."/>
            <person name="Bennetzen J.L."/>
            <person name="Mauricio R."/>
        </authorList>
    </citation>
    <scope>NUCLEOTIDE SEQUENCE [LARGE SCALE GENOMIC DNA]</scope>
    <source>
        <strain evidence="12">NE01/NJP1002.9</strain>
        <tissue evidence="12">Muscle</tissue>
    </source>
</reference>
<dbReference type="EC" id="2.8.2.-" evidence="11"/>
<dbReference type="Pfam" id="PF03567">
    <property type="entry name" value="Sulfotransfer_2"/>
    <property type="match status" value="1"/>
</dbReference>
<comment type="subcellular location">
    <subcellularLocation>
        <location evidence="1 11">Golgi apparatus membrane</location>
        <topology evidence="1 11">Single-pass type II membrane protein</topology>
    </subcellularLocation>
</comment>
<protein>
    <recommendedName>
        <fullName evidence="11">Carbohydrate sulfotransferase</fullName>
        <ecNumber evidence="11">2.8.2.-</ecNumber>
    </recommendedName>
</protein>
<feature type="non-terminal residue" evidence="12">
    <location>
        <position position="1"/>
    </location>
</feature>
<feature type="transmembrane region" description="Helical" evidence="11">
    <location>
        <begin position="238"/>
        <end position="257"/>
    </location>
</feature>
<dbReference type="AlphaFoldDB" id="A0A315VGL9"/>
<comment type="similarity">
    <text evidence="2 11">Belongs to the sulfotransferase 2 family.</text>
</comment>
<comment type="caution">
    <text evidence="12">The sequence shown here is derived from an EMBL/GenBank/DDBJ whole genome shotgun (WGS) entry which is preliminary data.</text>
</comment>
<sequence length="612" mass="70602">VNMESLQGHDKVLRLVEKYCNLRSLPVAHFEGPEEPVRPSSLSPCKPFDQTLILRIPSSDIESDSLDRSRSARKAQNVPRQLAKIAESAPITEQNLQTQDEIIQKLVELMITLGDDINVKLKQNPSLQQQLQNLNYNLFEKLTCTVQNLVAPPGQAACPDGLVQKQRIAWAFEVTSRLSSVTVVHRRAIQHFGARYIAENHAGWVQQQGGWVLWLIQNQPVGLQGSVRRMKLLRSRPLLRWCLLLLGVGSLLLLVLLQHLTDSMQQQNPGFPVLEGPTWPERKVPSWQTEEIRAGLFPGFPPVLHLCSDLLMGKKQPVTKRHRKLLLKSAPSGGSTELRTQQSRRRQLNNVCSEYHPVRRRRQVRLQQVSRLYVEDRFRLLYCEVPKAACSNWKRVLMVLAGRAQSTQDIPHDAAHYSNQLRRLDSYDRAGIAERLRTYTKVLFVREPFERLVSAFRDKFENPNFYYHSVFGRAIISRYRANATKSALNTGTGVTFREFVQYLLDAQRPVGMDIHWERVSQLCSPCLIPYDFIGKIESLQEDANFLLRGIGAPEKLTFPDFKDRNPRAKRTSSRVTQDYFSQLNRTERQKVFEFYYRDYLMFSYPKPFSDLH</sequence>
<proteinExistence type="inferred from homology"/>
<evidence type="ECO:0000256" key="2">
    <source>
        <dbReference type="ARBA" id="ARBA00006339"/>
    </source>
</evidence>
<evidence type="ECO:0000256" key="3">
    <source>
        <dbReference type="ARBA" id="ARBA00022679"/>
    </source>
</evidence>
<dbReference type="Gene3D" id="1.10.437.10">
    <property type="entry name" value="Blc2-like"/>
    <property type="match status" value="1"/>
</dbReference>
<dbReference type="PANTHER" id="PTHR12137:SF7">
    <property type="entry name" value="CARBOHYDRATE SULFOTRANSFERASE 8"/>
    <property type="match status" value="1"/>
</dbReference>
<evidence type="ECO:0000256" key="6">
    <source>
        <dbReference type="ARBA" id="ARBA00022989"/>
    </source>
</evidence>
<evidence type="ECO:0000256" key="8">
    <source>
        <dbReference type="ARBA" id="ARBA00023136"/>
    </source>
</evidence>
<dbReference type="GO" id="GO:0008146">
    <property type="term" value="F:sulfotransferase activity"/>
    <property type="evidence" value="ECO:0007669"/>
    <property type="project" value="InterPro"/>
</dbReference>
<evidence type="ECO:0000256" key="5">
    <source>
        <dbReference type="ARBA" id="ARBA00022968"/>
    </source>
</evidence>
<keyword evidence="3 11" id="KW-0808">Transferase</keyword>
<evidence type="ECO:0000256" key="1">
    <source>
        <dbReference type="ARBA" id="ARBA00004323"/>
    </source>
</evidence>
<dbReference type="GO" id="GO:0016051">
    <property type="term" value="P:carbohydrate biosynthetic process"/>
    <property type="evidence" value="ECO:0007669"/>
    <property type="project" value="InterPro"/>
</dbReference>
<dbReference type="GO" id="GO:0042981">
    <property type="term" value="P:regulation of apoptotic process"/>
    <property type="evidence" value="ECO:0007669"/>
    <property type="project" value="InterPro"/>
</dbReference>